<feature type="non-terminal residue" evidence="6">
    <location>
        <position position="1"/>
    </location>
</feature>
<dbReference type="InterPro" id="IPR000873">
    <property type="entry name" value="AMP-dep_synth/lig_dom"/>
</dbReference>
<dbReference type="Gene3D" id="1.10.1200.10">
    <property type="entry name" value="ACP-like"/>
    <property type="match status" value="1"/>
</dbReference>
<evidence type="ECO:0000256" key="3">
    <source>
        <dbReference type="ARBA" id="ARBA00022450"/>
    </source>
</evidence>
<dbReference type="CDD" id="cd19544">
    <property type="entry name" value="E-C_NRPS"/>
    <property type="match status" value="1"/>
</dbReference>
<reference evidence="6" key="1">
    <citation type="submission" date="2020-08" db="EMBL/GenBank/DDBJ databases">
        <title>Studying the diversity of plant-associated saprophytic bacteria and their role in host health and plant-pathogen interactions.</title>
        <authorList>
            <person name="Potnis N."/>
        </authorList>
    </citation>
    <scope>NUCLEOTIDE SEQUENCE</scope>
    <source>
        <strain evidence="6">F21</strain>
    </source>
</reference>
<evidence type="ECO:0000313" key="6">
    <source>
        <dbReference type="EMBL" id="MBB5672948.1"/>
    </source>
</evidence>
<dbReference type="InterPro" id="IPR023213">
    <property type="entry name" value="CAT-like_dom_sf"/>
</dbReference>
<dbReference type="EMBL" id="JACIIQ010000055">
    <property type="protein sequence ID" value="MBB5672948.1"/>
    <property type="molecule type" value="Genomic_DNA"/>
</dbReference>
<accession>A0AB73H632</accession>
<sequence length="1375" mass="147898">AFAEGAANPLPALALQYADYAAWQHSQLAGEVWQRQIDHWKQTLSGAPSLLELPTDRPRPPVQSYRGASLPLRLEPELVQALRSWSSRHGATLFMALTAGWAALLSRLGGQEEVVIGTPVANRPRAELEGLAGFFVNTLALRVPVDGMADAATLLMQVKAQALDAFAHQQLPFDQVVEHVRPERSLGHSPVFQTMLALNNTPGARELSLPGVRLQPQPQPRTTTQFDLSLALNEHAGALTGELEYATDLFDAATIQRWAGYLQRLLQALATTEDCAVAQLPWLPEQELAQLQAWSLPDAAWSWPALTLPALFEAQVRRTPQAEALRFEGRSLSYAGLNRAANRVAHRLLALGVKPDDRVAIRAERGLELLIGLLGILKSGAGYVPIDPAYPQARQDYMLTDSAPAALLVDAIGVAGTAACPQLAIASDEPASEDNPQVPGLRPQHLAYVIYTSGSTGQPKGVMVEHASVAAFVRTHATSCRLQPGDRVLHFASCSFDTSIEEIFPALVSGATVVVRPSWMVSPDTHFVELLAVERIAILDLPTAFFHVWAQQAPQRRPALPEQVRLVVVGGEKLERGALAGWFAHPSARYATVLNTYGPTEATVYATSIALESVPQCESQVPIGRPLRGLKISILDSCGAPVPQGVIGEIHIGGVQVARGYLGQPTLTAERFVHDQDAAGDARLYRTGDLGCWLGDGNIAYAGRRDAQIKLRGFRIEPGEIEYALRRCDGVADALVLLHDDASGASRLVAYVVAAEANAPSEQMLHSALSEKLAAYMLPSCYVLLENFPLTRSGKIDRAALPVPNASARTNSEHELPVGAVESAIARVWAGLFGLEQVGRRDNFFELGGHSLLAIAMIERLAGEGIELPVRDLFLSPVLADLAAQVSRGTTQPVPPNLIEPGRTAITPDLLPLVALSQASIDRIIDTVPGGAANVQDIYPLAPLQDGILFHHLLHAEDAADPYVLRVSLEFDGIVRMERFIDALKTVVARHDVLRTALFWQALERPVQVVLREVSLPVFDGVPGAVRMNLSAAPLLQLWRHADTGDDGLILTVLWHHIVSDAVAMGVILDEVRNLLLTDASALPPPAPYRDFIARTGAFHDSVHEAYFRERLGSVDETTAIGGIVDVRHDGAAIRQSVLRLEDDVVALIRRAATAGGTAPSVLFHAAWARVLSEHASRSDVVFGTVLTGRLQGMAQAGRTVGMFINTLPLRLDLAGRGVAEALDETRLRLAELLAHEHASLALAQRCSAVAAGIPLFTVLLNYRQHSSQTDADAVSSLGEGIRVGGAQARNNYPLTMSVDDDGTGFGLTSLSIGDIDGPALAGHLVRVVEALAAALLSDPQQRIDSLALIDAQEREQLLALGRGRSQARTRAHGL</sequence>
<dbReference type="GO" id="GO:0003824">
    <property type="term" value="F:catalytic activity"/>
    <property type="evidence" value="ECO:0007669"/>
    <property type="project" value="InterPro"/>
</dbReference>
<dbReference type="Gene3D" id="3.30.559.10">
    <property type="entry name" value="Chloramphenicol acetyltransferase-like domain"/>
    <property type="match status" value="2"/>
</dbReference>
<dbReference type="PROSITE" id="PS00455">
    <property type="entry name" value="AMP_BINDING"/>
    <property type="match status" value="1"/>
</dbReference>
<dbReference type="GO" id="GO:0031177">
    <property type="term" value="F:phosphopantetheine binding"/>
    <property type="evidence" value="ECO:0007669"/>
    <property type="project" value="InterPro"/>
</dbReference>
<dbReference type="Gene3D" id="2.30.38.10">
    <property type="entry name" value="Luciferase, Domain 3"/>
    <property type="match status" value="1"/>
</dbReference>
<dbReference type="SUPFAM" id="SSF56801">
    <property type="entry name" value="Acetyl-CoA synthetase-like"/>
    <property type="match status" value="1"/>
</dbReference>
<feature type="domain" description="Carrier" evidence="5">
    <location>
        <begin position="816"/>
        <end position="890"/>
    </location>
</feature>
<dbReference type="PANTHER" id="PTHR45527:SF1">
    <property type="entry name" value="FATTY ACID SYNTHASE"/>
    <property type="match status" value="1"/>
</dbReference>
<keyword evidence="3" id="KW-0596">Phosphopantetheine</keyword>
<dbReference type="InterPro" id="IPR036736">
    <property type="entry name" value="ACP-like_sf"/>
</dbReference>
<evidence type="ECO:0000256" key="1">
    <source>
        <dbReference type="ARBA" id="ARBA00001957"/>
    </source>
</evidence>
<dbReference type="CDD" id="cd19531">
    <property type="entry name" value="LCL_NRPS-like"/>
    <property type="match status" value="1"/>
</dbReference>
<dbReference type="RefSeq" id="WP_184618283.1">
    <property type="nucleotide sequence ID" value="NZ_JACIIQ010000055.1"/>
</dbReference>
<feature type="non-terminal residue" evidence="6">
    <location>
        <position position="1375"/>
    </location>
</feature>
<gene>
    <name evidence="6" type="ORF">FHR65_004563</name>
</gene>
<dbReference type="InterPro" id="IPR010071">
    <property type="entry name" value="AA_adenyl_dom"/>
</dbReference>
<dbReference type="GO" id="GO:0043041">
    <property type="term" value="P:amino acid activation for nonribosomal peptide biosynthetic process"/>
    <property type="evidence" value="ECO:0007669"/>
    <property type="project" value="TreeGrafter"/>
</dbReference>
<dbReference type="SUPFAM" id="SSF47336">
    <property type="entry name" value="ACP-like"/>
    <property type="match status" value="1"/>
</dbReference>
<dbReference type="Pfam" id="PF00501">
    <property type="entry name" value="AMP-binding"/>
    <property type="match status" value="1"/>
</dbReference>
<evidence type="ECO:0000256" key="2">
    <source>
        <dbReference type="ARBA" id="ARBA00006432"/>
    </source>
</evidence>
<dbReference type="PROSITE" id="PS50075">
    <property type="entry name" value="CARRIER"/>
    <property type="match status" value="1"/>
</dbReference>
<dbReference type="Pfam" id="PF00668">
    <property type="entry name" value="Condensation"/>
    <property type="match status" value="2"/>
</dbReference>
<dbReference type="PROSITE" id="PS00012">
    <property type="entry name" value="PHOSPHOPANTETHEINE"/>
    <property type="match status" value="1"/>
</dbReference>
<dbReference type="Pfam" id="PF13193">
    <property type="entry name" value="AMP-binding_C"/>
    <property type="match status" value="1"/>
</dbReference>
<dbReference type="Gene3D" id="3.30.300.30">
    <property type="match status" value="1"/>
</dbReference>
<evidence type="ECO:0000256" key="4">
    <source>
        <dbReference type="ARBA" id="ARBA00022553"/>
    </source>
</evidence>
<dbReference type="FunFam" id="1.10.1200.10:FF:000005">
    <property type="entry name" value="Nonribosomal peptide synthetase 1"/>
    <property type="match status" value="1"/>
</dbReference>
<dbReference type="CDD" id="cd05930">
    <property type="entry name" value="A_NRPS"/>
    <property type="match status" value="1"/>
</dbReference>
<dbReference type="InterPro" id="IPR020806">
    <property type="entry name" value="PKS_PP-bd"/>
</dbReference>
<dbReference type="FunFam" id="3.40.50.980:FF:000001">
    <property type="entry name" value="Non-ribosomal peptide synthetase"/>
    <property type="match status" value="1"/>
</dbReference>
<dbReference type="Gene3D" id="3.40.50.980">
    <property type="match status" value="2"/>
</dbReference>
<dbReference type="Pfam" id="PF00550">
    <property type="entry name" value="PP-binding"/>
    <property type="match status" value="1"/>
</dbReference>
<dbReference type="InterPro" id="IPR020845">
    <property type="entry name" value="AMP-binding_CS"/>
</dbReference>
<dbReference type="SMART" id="SM00823">
    <property type="entry name" value="PKS_PP"/>
    <property type="match status" value="1"/>
</dbReference>
<comment type="caution">
    <text evidence="6">The sequence shown here is derived from an EMBL/GenBank/DDBJ whole genome shotgun (WGS) entry which is preliminary data.</text>
</comment>
<dbReference type="NCBIfam" id="TIGR01733">
    <property type="entry name" value="AA-adenyl-dom"/>
    <property type="match status" value="1"/>
</dbReference>
<comment type="cofactor">
    <cofactor evidence="1">
        <name>pantetheine 4'-phosphate</name>
        <dbReference type="ChEBI" id="CHEBI:47942"/>
    </cofactor>
</comment>
<protein>
    <submittedName>
        <fullName evidence="6">Amino acid adenylation domain-containing protein</fullName>
    </submittedName>
</protein>
<dbReference type="FunFam" id="3.30.300.30:FF:000010">
    <property type="entry name" value="Enterobactin synthetase component F"/>
    <property type="match status" value="1"/>
</dbReference>
<organism evidence="6">
    <name type="scientific">Xanthomonas arboricola</name>
    <dbReference type="NCBI Taxonomy" id="56448"/>
    <lineage>
        <taxon>Bacteria</taxon>
        <taxon>Pseudomonadati</taxon>
        <taxon>Pseudomonadota</taxon>
        <taxon>Gammaproteobacteria</taxon>
        <taxon>Lysobacterales</taxon>
        <taxon>Lysobacteraceae</taxon>
        <taxon>Xanthomonas</taxon>
    </lineage>
</organism>
<proteinExistence type="inferred from homology"/>
<dbReference type="Proteomes" id="UP000528595">
    <property type="component" value="Unassembled WGS sequence"/>
</dbReference>
<dbReference type="InterPro" id="IPR001242">
    <property type="entry name" value="Condensation_dom"/>
</dbReference>
<dbReference type="InterPro" id="IPR009081">
    <property type="entry name" value="PP-bd_ACP"/>
</dbReference>
<dbReference type="FunFam" id="3.40.50.12780:FF:000012">
    <property type="entry name" value="Non-ribosomal peptide synthetase"/>
    <property type="match status" value="1"/>
</dbReference>
<dbReference type="Gene3D" id="3.30.559.30">
    <property type="entry name" value="Nonribosomal peptide synthetase, condensation domain"/>
    <property type="match status" value="2"/>
</dbReference>
<name>A0AB73H632_9XANT</name>
<dbReference type="PANTHER" id="PTHR45527">
    <property type="entry name" value="NONRIBOSOMAL PEPTIDE SYNTHETASE"/>
    <property type="match status" value="1"/>
</dbReference>
<dbReference type="SUPFAM" id="SSF52777">
    <property type="entry name" value="CoA-dependent acyltransferases"/>
    <property type="match status" value="3"/>
</dbReference>
<evidence type="ECO:0000259" key="5">
    <source>
        <dbReference type="PROSITE" id="PS50075"/>
    </source>
</evidence>
<dbReference type="GO" id="GO:0005737">
    <property type="term" value="C:cytoplasm"/>
    <property type="evidence" value="ECO:0007669"/>
    <property type="project" value="TreeGrafter"/>
</dbReference>
<dbReference type="InterPro" id="IPR025110">
    <property type="entry name" value="AMP-bd_C"/>
</dbReference>
<keyword evidence="4" id="KW-0597">Phosphoprotein</keyword>
<comment type="similarity">
    <text evidence="2">Belongs to the ATP-dependent AMP-binding enzyme family.</text>
</comment>
<dbReference type="GO" id="GO:0044550">
    <property type="term" value="P:secondary metabolite biosynthetic process"/>
    <property type="evidence" value="ECO:0007669"/>
    <property type="project" value="UniProtKB-ARBA"/>
</dbReference>
<dbReference type="InterPro" id="IPR045851">
    <property type="entry name" value="AMP-bd_C_sf"/>
</dbReference>
<dbReference type="InterPro" id="IPR006162">
    <property type="entry name" value="Ppantetheine_attach_site"/>
</dbReference>